<accession>A0A1B3XSD2</accession>
<dbReference type="EMBL" id="CP017080">
    <property type="protein sequence ID" value="AOH56126.1"/>
    <property type="molecule type" value="Genomic_DNA"/>
</dbReference>
<dbReference type="Proteomes" id="UP000077926">
    <property type="component" value="Chromosome"/>
</dbReference>
<name>A0A1B3XSD2_9BACI</name>
<organism evidence="1 2">
    <name type="scientific">Peribacillus muralis</name>
    <dbReference type="NCBI Taxonomy" id="264697"/>
    <lineage>
        <taxon>Bacteria</taxon>
        <taxon>Bacillati</taxon>
        <taxon>Bacillota</taxon>
        <taxon>Bacilli</taxon>
        <taxon>Bacillales</taxon>
        <taxon>Bacillaceae</taxon>
        <taxon>Peribacillus</taxon>
    </lineage>
</organism>
<dbReference type="KEGG" id="bmur:ABE28_017320"/>
<protein>
    <submittedName>
        <fullName evidence="1">Uncharacterized protein</fullName>
    </submittedName>
</protein>
<keyword evidence="2" id="KW-1185">Reference proteome</keyword>
<sequence>MGALFLCFGKNAVKLLLRSWIPTTCTKRFGRFRFQSAWPYMGAASPKLDSHLPLHSNAGVSLKQLSSAKDWCGGHREQQHIFIHMTCSFFHS</sequence>
<dbReference type="AlphaFoldDB" id="A0A1B3XSD2"/>
<proteinExistence type="predicted"/>
<reference evidence="1 2" key="1">
    <citation type="submission" date="2016-08" db="EMBL/GenBank/DDBJ databases">
        <title>Complete genome sequence of Bacillus muralis G25-68, a strain with toxicity to nematodes.</title>
        <authorList>
            <person name="Zheng Z."/>
        </authorList>
    </citation>
    <scope>NUCLEOTIDE SEQUENCE [LARGE SCALE GENOMIC DNA]</scope>
    <source>
        <strain evidence="1 2">G25-68</strain>
    </source>
</reference>
<gene>
    <name evidence="1" type="ORF">ABE28_017320</name>
</gene>
<evidence type="ECO:0000313" key="1">
    <source>
        <dbReference type="EMBL" id="AOH56126.1"/>
    </source>
</evidence>
<evidence type="ECO:0000313" key="2">
    <source>
        <dbReference type="Proteomes" id="UP000077926"/>
    </source>
</evidence>